<evidence type="ECO:0000259" key="6">
    <source>
        <dbReference type="Pfam" id="PF00501"/>
    </source>
</evidence>
<dbReference type="InterPro" id="IPR045851">
    <property type="entry name" value="AMP-bd_C_sf"/>
</dbReference>
<feature type="domain" description="AMP-dependent synthetase/ligase" evidence="6">
    <location>
        <begin position="47"/>
        <end position="397"/>
    </location>
</feature>
<evidence type="ECO:0000256" key="1">
    <source>
        <dbReference type="ARBA" id="ARBA00005179"/>
    </source>
</evidence>
<proteinExistence type="inferred from homology"/>
<evidence type="ECO:0008006" key="10">
    <source>
        <dbReference type="Google" id="ProtNLM"/>
    </source>
</evidence>
<dbReference type="InterPro" id="IPR042099">
    <property type="entry name" value="ANL_N_sf"/>
</dbReference>
<evidence type="ECO:0000256" key="3">
    <source>
        <dbReference type="ARBA" id="ARBA00022598"/>
    </source>
</evidence>
<evidence type="ECO:0000256" key="2">
    <source>
        <dbReference type="ARBA" id="ARBA00006432"/>
    </source>
</evidence>
<dbReference type="SUPFAM" id="SSF56801">
    <property type="entry name" value="Acetyl-CoA synthetase-like"/>
    <property type="match status" value="1"/>
</dbReference>
<dbReference type="CDD" id="cd05911">
    <property type="entry name" value="Firefly_Luc_like"/>
    <property type="match status" value="1"/>
</dbReference>
<dbReference type="Pfam" id="PF13193">
    <property type="entry name" value="AMP-binding_C"/>
    <property type="match status" value="1"/>
</dbReference>
<organism evidence="8 9">
    <name type="scientific">Stereocaulon virgatum</name>
    <dbReference type="NCBI Taxonomy" id="373712"/>
    <lineage>
        <taxon>Eukaryota</taxon>
        <taxon>Fungi</taxon>
        <taxon>Dikarya</taxon>
        <taxon>Ascomycota</taxon>
        <taxon>Pezizomycotina</taxon>
        <taxon>Lecanoromycetes</taxon>
        <taxon>OSLEUM clade</taxon>
        <taxon>Lecanoromycetidae</taxon>
        <taxon>Lecanorales</taxon>
        <taxon>Lecanorineae</taxon>
        <taxon>Stereocaulaceae</taxon>
        <taxon>Stereocaulon</taxon>
    </lineage>
</organism>
<keyword evidence="4" id="KW-0547">Nucleotide-binding</keyword>
<dbReference type="PANTHER" id="PTHR24096">
    <property type="entry name" value="LONG-CHAIN-FATTY-ACID--COA LIGASE"/>
    <property type="match status" value="1"/>
</dbReference>
<dbReference type="Proteomes" id="UP001590950">
    <property type="component" value="Unassembled WGS sequence"/>
</dbReference>
<dbReference type="InterPro" id="IPR000873">
    <property type="entry name" value="AMP-dep_synth/lig_dom"/>
</dbReference>
<dbReference type="EMBL" id="JBEFKJ010000033">
    <property type="protein sequence ID" value="KAL2038275.1"/>
    <property type="molecule type" value="Genomic_DNA"/>
</dbReference>
<keyword evidence="3" id="KW-0436">Ligase</keyword>
<dbReference type="Gene3D" id="3.40.50.12780">
    <property type="entry name" value="N-terminal domain of ligase-like"/>
    <property type="match status" value="1"/>
</dbReference>
<dbReference type="InterPro" id="IPR025110">
    <property type="entry name" value="AMP-bd_C"/>
</dbReference>
<sequence>MAPEEYLDLPDDISQIDLVSWTFGNLDNEDYDLEKKIYINPDDPSLSTSASEARTMVRKLIAGFKAVGLQPGDCVCVHAFNNIMYSMLFLGIVGAGGRFTGSNPAYTTNELSHHIQNTKARFVITESEFLPTVINFATQESGVHASDVFVLDNPSQGNLRCKPLQDLLVHGEEDWVTFSGEDEAKHTTAALLSTSGTTGLPKAAMISHYSCVVANTILADSKHKPYNVSRLISLPEFHAFAFPLAHLSPLREGIPTYIMRRFDMKKYLFFIEQYQITETPMVPAIMTAILKLPPPEHEKLQSLRLVLSAGAPLDQRTQDQMYRLLVPSARVVQVWGMTEAGWITTFLWPEKDHTGSVGRLLPGVEAKLIGDDGNVVVKDNEKAEISIRSPLVMQGYLGNDEATYNALDADGWLKTGDIGYREQGKFYVVDRKKEMIKVRGWQVSPAELEAVLMIHTEVLEAAVIGTSNPNASVDTEVPRAYIVKVPGSDLSESNVKTHMVKYLAKYKNLDGGIVFIDRIPRTSTGKIDRKSLRERAKLESKDAHIKTIVVTAFSSLRRARQSSYDDSKTATASIYGSDGALPVSPITTTSDYSDPSGEKQEAARTRKYYHYAKKLRLLRRAPRPVSSLTSRQKTSFWTLWGKESKMTGLPVGE</sequence>
<comment type="similarity">
    <text evidence="2">Belongs to the ATP-dependent AMP-binding enzyme family.</text>
</comment>
<keyword evidence="5" id="KW-0067">ATP-binding</keyword>
<dbReference type="Pfam" id="PF00501">
    <property type="entry name" value="AMP-binding"/>
    <property type="match status" value="1"/>
</dbReference>
<gene>
    <name evidence="8" type="ORF">N7G274_008924</name>
</gene>
<evidence type="ECO:0000313" key="9">
    <source>
        <dbReference type="Proteomes" id="UP001590950"/>
    </source>
</evidence>
<dbReference type="Gene3D" id="3.30.300.30">
    <property type="match status" value="1"/>
</dbReference>
<evidence type="ECO:0000313" key="8">
    <source>
        <dbReference type="EMBL" id="KAL2038275.1"/>
    </source>
</evidence>
<comment type="pathway">
    <text evidence="1">Secondary metabolite biosynthesis.</text>
</comment>
<dbReference type="PANTHER" id="PTHR24096:SF317">
    <property type="entry name" value="ADENYLATE-FORMING ENZYME AFEA"/>
    <property type="match status" value="1"/>
</dbReference>
<reference evidence="8 9" key="1">
    <citation type="submission" date="2024-09" db="EMBL/GenBank/DDBJ databases">
        <title>Rethinking Asexuality: The Enigmatic Case of Functional Sexual Genes in Lepraria (Stereocaulaceae).</title>
        <authorList>
            <person name="Doellman M."/>
            <person name="Sun Y."/>
            <person name="Barcenas-Pena A."/>
            <person name="Lumbsch H.T."/>
            <person name="Grewe F."/>
        </authorList>
    </citation>
    <scope>NUCLEOTIDE SEQUENCE [LARGE SCALE GENOMIC DNA]</scope>
    <source>
        <strain evidence="8 9">Mercado 3170</strain>
    </source>
</reference>
<keyword evidence="9" id="KW-1185">Reference proteome</keyword>
<evidence type="ECO:0000256" key="5">
    <source>
        <dbReference type="ARBA" id="ARBA00022840"/>
    </source>
</evidence>
<protein>
    <recommendedName>
        <fullName evidence="10">Acetyl-CoA synthetase-like protein</fullName>
    </recommendedName>
</protein>
<feature type="domain" description="AMP-binding enzyme C-terminal" evidence="7">
    <location>
        <begin position="447"/>
        <end position="526"/>
    </location>
</feature>
<comment type="caution">
    <text evidence="8">The sequence shown here is derived from an EMBL/GenBank/DDBJ whole genome shotgun (WGS) entry which is preliminary data.</text>
</comment>
<accession>A0ABR3ZYI8</accession>
<name>A0ABR3ZYI8_9LECA</name>
<evidence type="ECO:0000259" key="7">
    <source>
        <dbReference type="Pfam" id="PF13193"/>
    </source>
</evidence>
<evidence type="ECO:0000256" key="4">
    <source>
        <dbReference type="ARBA" id="ARBA00022741"/>
    </source>
</evidence>